<gene>
    <name evidence="2" type="ORF">Pcinc_026740</name>
</gene>
<proteinExistence type="predicted"/>
<comment type="caution">
    <text evidence="2">The sequence shown here is derived from an EMBL/GenBank/DDBJ whole genome shotgun (WGS) entry which is preliminary data.</text>
</comment>
<accession>A0AAE1KB84</accession>
<reference evidence="2" key="1">
    <citation type="submission" date="2023-10" db="EMBL/GenBank/DDBJ databases">
        <title>Genome assemblies of two species of porcelain crab, Petrolisthes cinctipes and Petrolisthes manimaculis (Anomura: Porcellanidae).</title>
        <authorList>
            <person name="Angst P."/>
        </authorList>
    </citation>
    <scope>NUCLEOTIDE SEQUENCE</scope>
    <source>
        <strain evidence="2">PB745_01</strain>
        <tissue evidence="2">Gill</tissue>
    </source>
</reference>
<name>A0AAE1KB84_PETCI</name>
<evidence type="ECO:0000313" key="3">
    <source>
        <dbReference type="Proteomes" id="UP001286313"/>
    </source>
</evidence>
<protein>
    <submittedName>
        <fullName evidence="2">Uncharacterized protein</fullName>
    </submittedName>
</protein>
<feature type="region of interest" description="Disordered" evidence="1">
    <location>
        <begin position="1"/>
        <end position="30"/>
    </location>
</feature>
<evidence type="ECO:0000256" key="1">
    <source>
        <dbReference type="SAM" id="MobiDB-lite"/>
    </source>
</evidence>
<dbReference type="Proteomes" id="UP001286313">
    <property type="component" value="Unassembled WGS sequence"/>
</dbReference>
<evidence type="ECO:0000313" key="2">
    <source>
        <dbReference type="EMBL" id="KAK3867833.1"/>
    </source>
</evidence>
<sequence length="93" mass="10423">MVVMGKRTNKPQQGDEGLEGAGESVSDQHRRGNPTISSLFLWLQSSVVLCWPSILDWTPSLPTIHPSHSFTCLEWVLQTRSRNIPRNAVVARI</sequence>
<keyword evidence="3" id="KW-1185">Reference proteome</keyword>
<dbReference type="EMBL" id="JAWQEG010003119">
    <property type="protein sequence ID" value="KAK3867833.1"/>
    <property type="molecule type" value="Genomic_DNA"/>
</dbReference>
<organism evidence="2 3">
    <name type="scientific">Petrolisthes cinctipes</name>
    <name type="common">Flat porcelain crab</name>
    <dbReference type="NCBI Taxonomy" id="88211"/>
    <lineage>
        <taxon>Eukaryota</taxon>
        <taxon>Metazoa</taxon>
        <taxon>Ecdysozoa</taxon>
        <taxon>Arthropoda</taxon>
        <taxon>Crustacea</taxon>
        <taxon>Multicrustacea</taxon>
        <taxon>Malacostraca</taxon>
        <taxon>Eumalacostraca</taxon>
        <taxon>Eucarida</taxon>
        <taxon>Decapoda</taxon>
        <taxon>Pleocyemata</taxon>
        <taxon>Anomura</taxon>
        <taxon>Galatheoidea</taxon>
        <taxon>Porcellanidae</taxon>
        <taxon>Petrolisthes</taxon>
    </lineage>
</organism>
<dbReference type="AlphaFoldDB" id="A0AAE1KB84"/>